<evidence type="ECO:0000256" key="1">
    <source>
        <dbReference type="ARBA" id="ARBA00009861"/>
    </source>
</evidence>
<dbReference type="Proteomes" id="UP001168098">
    <property type="component" value="Unassembled WGS sequence"/>
</dbReference>
<comment type="caution">
    <text evidence="2">The sequence shown here is derived from an EMBL/GenBank/DDBJ whole genome shotgun (WGS) entry which is preliminary data.</text>
</comment>
<protein>
    <submittedName>
        <fullName evidence="2">Uncharacterized protein</fullName>
    </submittedName>
</protein>
<organism evidence="2 3">
    <name type="scientific">Vitis rotundifolia</name>
    <name type="common">Muscadine grape</name>
    <dbReference type="NCBI Taxonomy" id="103349"/>
    <lineage>
        <taxon>Eukaryota</taxon>
        <taxon>Viridiplantae</taxon>
        <taxon>Streptophyta</taxon>
        <taxon>Embryophyta</taxon>
        <taxon>Tracheophyta</taxon>
        <taxon>Spermatophyta</taxon>
        <taxon>Magnoliopsida</taxon>
        <taxon>eudicotyledons</taxon>
        <taxon>Gunneridae</taxon>
        <taxon>Pentapetalae</taxon>
        <taxon>rosids</taxon>
        <taxon>Vitales</taxon>
        <taxon>Vitaceae</taxon>
        <taxon>Viteae</taxon>
        <taxon>Vitis</taxon>
    </lineage>
</organism>
<evidence type="ECO:0000313" key="3">
    <source>
        <dbReference type="Proteomes" id="UP001168098"/>
    </source>
</evidence>
<dbReference type="PANTHER" id="PTHR31642">
    <property type="entry name" value="TRICHOTHECENE 3-O-ACETYLTRANSFERASE"/>
    <property type="match status" value="1"/>
</dbReference>
<comment type="similarity">
    <text evidence="1">Belongs to the plant acyltransferase family.</text>
</comment>
<reference evidence="2 3" key="1">
    <citation type="journal article" date="2023" name="BMC Biotechnol.">
        <title>Vitis rotundifolia cv Carlos genome sequencing.</title>
        <authorList>
            <person name="Huff M."/>
            <person name="Hulse-Kemp A."/>
            <person name="Scheffler B."/>
            <person name="Youngblood R."/>
            <person name="Simpson S."/>
            <person name="Babiker E."/>
            <person name="Staton M."/>
        </authorList>
    </citation>
    <scope>NUCLEOTIDE SEQUENCE [LARGE SCALE GENOMIC DNA]</scope>
    <source>
        <tissue evidence="2">Leaf</tissue>
    </source>
</reference>
<accession>A0AA38ZRQ6</accession>
<dbReference type="Gene3D" id="3.30.559.10">
    <property type="entry name" value="Chloramphenicol acetyltransferase-like domain"/>
    <property type="match status" value="2"/>
</dbReference>
<dbReference type="Pfam" id="PF02458">
    <property type="entry name" value="Transferase"/>
    <property type="match status" value="1"/>
</dbReference>
<evidence type="ECO:0000313" key="2">
    <source>
        <dbReference type="EMBL" id="KAJ9693164.1"/>
    </source>
</evidence>
<name>A0AA38ZRQ6_VITRO</name>
<dbReference type="PANTHER" id="PTHR31642:SF266">
    <property type="entry name" value="HXXXD-TYPE ACYL-TRANSFERASE FAMILY PROTEIN"/>
    <property type="match status" value="1"/>
</dbReference>
<keyword evidence="3" id="KW-1185">Reference proteome</keyword>
<dbReference type="InterPro" id="IPR050317">
    <property type="entry name" value="Plant_Fungal_Acyltransferase"/>
</dbReference>
<dbReference type="EMBL" id="JARBHA010000009">
    <property type="protein sequence ID" value="KAJ9693164.1"/>
    <property type="molecule type" value="Genomic_DNA"/>
</dbReference>
<sequence length="466" mass="51834">MGNGGDFTVTVTRKDVVAAVMPILEYWLPLSNLDLLLPPLDVSVFLCYKKPHESVNGCENFTFGSMVRVLKEAMAQALVPYYAFGGEVWSNSLGEPELLCNNHGVDFLEAYADVKLKDLDLYNPDESIEGKLVPKKKHGVLSVQVTELKCGGVVVACTFDHRIADAYSTNMFLVSWAEIAQCKPLSVIPSFRRSLLNPRHPGSYDPSIDNMYIPYSALPPPRAQQRQADPLISRLFYVMAEQLILLQRLATSKGSSYRRTKLESLTAFLWKMVAKSAAVVGNSNKQICKMGIVVDGRQRLSIGDEDKEAAMASYFGNVLSIAFGEKTIHELKEKPLSWVADAVHDYLEGAATKEHFLGLIDWVEAHRPEPALTKIYCSSSSDEPAFVMSSGQRFPVSKVDFGWGRPAVGSYHFPWGGETGYVMPMPSPARDGDWVVYMHLLKGQIELIEKEAAHIFRPLASEYLKL</sequence>
<dbReference type="InterPro" id="IPR023213">
    <property type="entry name" value="CAT-like_dom_sf"/>
</dbReference>
<gene>
    <name evidence="2" type="ORF">PVL29_012065</name>
</gene>
<dbReference type="GO" id="GO:0016747">
    <property type="term" value="F:acyltransferase activity, transferring groups other than amino-acyl groups"/>
    <property type="evidence" value="ECO:0007669"/>
    <property type="project" value="TreeGrafter"/>
</dbReference>
<proteinExistence type="inferred from homology"/>
<dbReference type="AlphaFoldDB" id="A0AA38ZRQ6"/>